<evidence type="ECO:0000313" key="3">
    <source>
        <dbReference type="EMBL" id="WUS57309.1"/>
    </source>
</evidence>
<evidence type="ECO:0000256" key="1">
    <source>
        <dbReference type="SAM" id="MobiDB-lite"/>
    </source>
</evidence>
<feature type="region of interest" description="Disordered" evidence="1">
    <location>
        <begin position="429"/>
        <end position="472"/>
    </location>
</feature>
<dbReference type="EMBL" id="CP108482">
    <property type="protein sequence ID" value="WUS57309.1"/>
    <property type="molecule type" value="Genomic_DNA"/>
</dbReference>
<dbReference type="Pfam" id="PF13676">
    <property type="entry name" value="TIR_2"/>
    <property type="match status" value="1"/>
</dbReference>
<dbReference type="InterPro" id="IPR047603">
    <property type="entry name" value="FxsC_N"/>
</dbReference>
<sequence>MRPYFFFSYARQDYANGGVFVDHFFRDLRDELGRIEPVAAYEELSYRDTDVLRLGDNWEQQLAQMLGSSRTMVALYSPAYFASLYCGKEWTAFRGRVRRHQELTGDIVPALIPVLWESLPGELPPEVQKIQYVQQGMGDTYPRSGLRDLLRTDPGGPEYRRVVEVVAARIRDAAARPLSELPEFDLGAVRGYFPVPALPAALPASAGMVRIFVAAGRATEGLPAGASAAGAAAGVAAASGASAASGTAGTSAAGGAAGGWYGSRPWQWAPYHPPTSPSLVVRAQQVITAAGHITTWDEIRPGLGAQLDRAREDSQVSVLLVDPWVAGLEPYREALREYDGQNHPVTGVVVPVGTGDPAAGPERDALWAGVRGVFPRNWLRRSDPEQLFRVRVPRESFDTELTIMVTVAQNKLMDDNFDWGDDGDGAAFGFGPGGADGVPVMPGLSIPAGPPGPRRSPDGSAVGTRGDEDDAR</sequence>
<organism evidence="3 4">
    <name type="scientific">Kitasatospora herbaricolor</name>
    <dbReference type="NCBI Taxonomy" id="68217"/>
    <lineage>
        <taxon>Bacteria</taxon>
        <taxon>Bacillati</taxon>
        <taxon>Actinomycetota</taxon>
        <taxon>Actinomycetes</taxon>
        <taxon>Kitasatosporales</taxon>
        <taxon>Streptomycetaceae</taxon>
        <taxon>Kitasatospora</taxon>
    </lineage>
</organism>
<keyword evidence="4" id="KW-1185">Reference proteome</keyword>
<dbReference type="Gene3D" id="3.40.50.10140">
    <property type="entry name" value="Toll/interleukin-1 receptor homology (TIR) domain"/>
    <property type="match status" value="1"/>
</dbReference>
<dbReference type="SUPFAM" id="SSF52200">
    <property type="entry name" value="Toll/Interleukin receptor TIR domain"/>
    <property type="match status" value="1"/>
</dbReference>
<evidence type="ECO:0000313" key="4">
    <source>
        <dbReference type="Proteomes" id="UP001432014"/>
    </source>
</evidence>
<accession>A0ABZ1W8Z9</accession>
<proteinExistence type="predicted"/>
<dbReference type="NCBIfam" id="TIGR04276">
    <property type="entry name" value="FxsC_Cterm"/>
    <property type="match status" value="1"/>
</dbReference>
<dbReference type="RefSeq" id="WP_329497271.1">
    <property type="nucleotide sequence ID" value="NZ_CP108460.1"/>
</dbReference>
<evidence type="ECO:0000259" key="2">
    <source>
        <dbReference type="Pfam" id="PF13676"/>
    </source>
</evidence>
<dbReference type="InterPro" id="IPR026367">
    <property type="entry name" value="FxsC_C"/>
</dbReference>
<reference evidence="3 4" key="1">
    <citation type="submission" date="2022-10" db="EMBL/GenBank/DDBJ databases">
        <title>The complete genomes of actinobacterial strains from the NBC collection.</title>
        <authorList>
            <person name="Joergensen T.S."/>
            <person name="Alvarez Arevalo M."/>
            <person name="Sterndorff E.B."/>
            <person name="Faurdal D."/>
            <person name="Vuksanovic O."/>
            <person name="Mourched A.-S."/>
            <person name="Charusanti P."/>
            <person name="Shaw S."/>
            <person name="Blin K."/>
            <person name="Weber T."/>
        </authorList>
    </citation>
    <scope>NUCLEOTIDE SEQUENCE [LARGE SCALE GENOMIC DNA]</scope>
    <source>
        <strain evidence="3 4">NBC_01247</strain>
    </source>
</reference>
<gene>
    <name evidence="3" type="ORF">OG469_18410</name>
</gene>
<name>A0ABZ1W8Z9_9ACTN</name>
<dbReference type="NCBIfam" id="NF040588">
    <property type="entry name" value="FxsC_Nterm"/>
    <property type="match status" value="1"/>
</dbReference>
<dbReference type="InterPro" id="IPR035897">
    <property type="entry name" value="Toll_tir_struct_dom_sf"/>
</dbReference>
<feature type="domain" description="TIR" evidence="2">
    <location>
        <begin position="5"/>
        <end position="146"/>
    </location>
</feature>
<dbReference type="Proteomes" id="UP001432014">
    <property type="component" value="Chromosome"/>
</dbReference>
<dbReference type="InterPro" id="IPR000157">
    <property type="entry name" value="TIR_dom"/>
</dbReference>
<protein>
    <submittedName>
        <fullName evidence="3">TIR-like protein FxsC</fullName>
    </submittedName>
</protein>